<dbReference type="Pfam" id="PF00538">
    <property type="entry name" value="Linker_histone"/>
    <property type="match status" value="1"/>
</dbReference>
<dbReference type="CDD" id="cd00073">
    <property type="entry name" value="H15"/>
    <property type="match status" value="1"/>
</dbReference>
<accession>A0ABM4F497</accession>
<organism evidence="6 7">
    <name type="scientific">Apteryx mantelli</name>
    <name type="common">North Island brown kiwi</name>
    <dbReference type="NCBI Taxonomy" id="2696672"/>
    <lineage>
        <taxon>Eukaryota</taxon>
        <taxon>Metazoa</taxon>
        <taxon>Chordata</taxon>
        <taxon>Craniata</taxon>
        <taxon>Vertebrata</taxon>
        <taxon>Euteleostomi</taxon>
        <taxon>Archelosauria</taxon>
        <taxon>Archosauria</taxon>
        <taxon>Dinosauria</taxon>
        <taxon>Saurischia</taxon>
        <taxon>Theropoda</taxon>
        <taxon>Coelurosauria</taxon>
        <taxon>Aves</taxon>
        <taxon>Palaeognathae</taxon>
        <taxon>Apterygiformes</taxon>
        <taxon>Apterygidae</taxon>
        <taxon>Apteryx</taxon>
    </lineage>
</organism>
<name>A0ABM4F497_9AVES</name>
<dbReference type="RefSeq" id="XP_067159764.1">
    <property type="nucleotide sequence ID" value="XM_067303663.1"/>
</dbReference>
<reference evidence="7" key="1">
    <citation type="submission" date="2025-08" db="UniProtKB">
        <authorList>
            <consortium name="RefSeq"/>
        </authorList>
    </citation>
    <scope>IDENTIFICATION</scope>
    <source>
        <tissue evidence="7">Blood</tissue>
    </source>
</reference>
<dbReference type="PANTHER" id="PTHR11467">
    <property type="entry name" value="HISTONE H1"/>
    <property type="match status" value="1"/>
</dbReference>
<dbReference type="PANTHER" id="PTHR11467:SF42">
    <property type="entry name" value="HISTONE H1.8"/>
    <property type="match status" value="1"/>
</dbReference>
<feature type="compositionally biased region" description="Low complexity" evidence="4">
    <location>
        <begin position="149"/>
        <end position="163"/>
    </location>
</feature>
<dbReference type="InterPro" id="IPR036390">
    <property type="entry name" value="WH_DNA-bd_sf"/>
</dbReference>
<protein>
    <submittedName>
        <fullName evidence="7">Histone H1.8</fullName>
    </submittedName>
</protein>
<dbReference type="InterPro" id="IPR036388">
    <property type="entry name" value="WH-like_DNA-bd_sf"/>
</dbReference>
<gene>
    <name evidence="7" type="primary">H1-8</name>
</gene>
<feature type="region of interest" description="Disordered" evidence="4">
    <location>
        <begin position="149"/>
        <end position="215"/>
    </location>
</feature>
<sequence length="215" mass="22355">MAIAPLPLRPCPSAQLLPPERPAAAAVLRCERGKRAADGASLVHKADGGSTAGLGVLLGRQRRPRHPPTLAMVLEALQARNEKRGTSVIAIKRYILAKYPAVDAVRLKYLLKQALTKGLSRGFLVRPHNSSALGATGRFKLAPEKLRLSKAPGPAAPASAEAPKPARERTAKARQRPVAAGTAGKDGTAAGPPGAARSKPRVKTTEVGAAGTEAF</sequence>
<evidence type="ECO:0000313" key="7">
    <source>
        <dbReference type="RefSeq" id="XP_067159764.1"/>
    </source>
</evidence>
<dbReference type="GeneID" id="106494621"/>
<keyword evidence="6" id="KW-1185">Reference proteome</keyword>
<dbReference type="Proteomes" id="UP001652627">
    <property type="component" value="Chromosome 12"/>
</dbReference>
<dbReference type="Gene3D" id="1.10.10.10">
    <property type="entry name" value="Winged helix-like DNA-binding domain superfamily/Winged helix DNA-binding domain"/>
    <property type="match status" value="1"/>
</dbReference>
<evidence type="ECO:0000256" key="4">
    <source>
        <dbReference type="SAM" id="MobiDB-lite"/>
    </source>
</evidence>
<dbReference type="SMART" id="SM00526">
    <property type="entry name" value="H15"/>
    <property type="match status" value="1"/>
</dbReference>
<evidence type="ECO:0000259" key="5">
    <source>
        <dbReference type="PROSITE" id="PS51504"/>
    </source>
</evidence>
<evidence type="ECO:0000256" key="2">
    <source>
        <dbReference type="ARBA" id="ARBA00023125"/>
    </source>
</evidence>
<dbReference type="InterPro" id="IPR005818">
    <property type="entry name" value="Histone_H1/H5_H15"/>
</dbReference>
<dbReference type="SUPFAM" id="SSF46785">
    <property type="entry name" value="Winged helix' DNA-binding domain"/>
    <property type="match status" value="1"/>
</dbReference>
<proteinExistence type="predicted"/>
<evidence type="ECO:0000256" key="1">
    <source>
        <dbReference type="ARBA" id="ARBA00004123"/>
    </source>
</evidence>
<evidence type="ECO:0000256" key="3">
    <source>
        <dbReference type="ARBA" id="ARBA00023242"/>
    </source>
</evidence>
<evidence type="ECO:0000313" key="6">
    <source>
        <dbReference type="Proteomes" id="UP001652627"/>
    </source>
</evidence>
<comment type="subcellular location">
    <subcellularLocation>
        <location evidence="1">Nucleus</location>
    </subcellularLocation>
</comment>
<keyword evidence="3" id="KW-0539">Nucleus</keyword>
<dbReference type="PROSITE" id="PS51504">
    <property type="entry name" value="H15"/>
    <property type="match status" value="1"/>
</dbReference>
<feature type="compositionally biased region" description="Low complexity" evidence="4">
    <location>
        <begin position="179"/>
        <end position="196"/>
    </location>
</feature>
<feature type="domain" description="H15" evidence="5">
    <location>
        <begin position="65"/>
        <end position="143"/>
    </location>
</feature>
<keyword evidence="2" id="KW-0238">DNA-binding</keyword>